<feature type="domain" description="UDP-glucose:glycoprotein glucosyltransferase thioredoxin-like" evidence="3">
    <location>
        <begin position="457"/>
        <end position="566"/>
    </location>
</feature>
<dbReference type="PANTHER" id="PTHR11226:SF1">
    <property type="entry name" value="UDP-GLUCOSE:GLYCOPROTEIN GLUCOSYLTRANSFERASE 2"/>
    <property type="match status" value="1"/>
</dbReference>
<evidence type="ECO:0000259" key="3">
    <source>
        <dbReference type="Pfam" id="PF18403"/>
    </source>
</evidence>
<dbReference type="GO" id="GO:0051082">
    <property type="term" value="F:unfolded protein binding"/>
    <property type="evidence" value="ECO:0007669"/>
    <property type="project" value="TreeGrafter"/>
</dbReference>
<dbReference type="InParanoid" id="A0A6P7X301"/>
<proteinExistence type="predicted"/>
<dbReference type="GeneID" id="115459199"/>
<protein>
    <submittedName>
        <fullName evidence="5">UDP-glucose:glycoprotein glucosyltransferase 2-like</fullName>
    </submittedName>
</protein>
<dbReference type="OrthoDB" id="27683at2759"/>
<dbReference type="InterPro" id="IPR040694">
    <property type="entry name" value="UGGT_TRXL_2"/>
</dbReference>
<keyword evidence="4" id="KW-1185">Reference proteome</keyword>
<dbReference type="Proteomes" id="UP000515156">
    <property type="component" value="Unplaced"/>
</dbReference>
<dbReference type="GO" id="GO:0005783">
    <property type="term" value="C:endoplasmic reticulum"/>
    <property type="evidence" value="ECO:0007669"/>
    <property type="project" value="TreeGrafter"/>
</dbReference>
<organism evidence="4 5">
    <name type="scientific">Microcaecilia unicolor</name>
    <dbReference type="NCBI Taxonomy" id="1415580"/>
    <lineage>
        <taxon>Eukaryota</taxon>
        <taxon>Metazoa</taxon>
        <taxon>Chordata</taxon>
        <taxon>Craniata</taxon>
        <taxon>Vertebrata</taxon>
        <taxon>Euteleostomi</taxon>
        <taxon>Amphibia</taxon>
        <taxon>Gymnophiona</taxon>
        <taxon>Siphonopidae</taxon>
        <taxon>Microcaecilia</taxon>
    </lineage>
</organism>
<dbReference type="KEGG" id="muo:115459199"/>
<accession>A0A6P7X301</accession>
<evidence type="ECO:0000259" key="1">
    <source>
        <dbReference type="Pfam" id="PF18401"/>
    </source>
</evidence>
<name>A0A6P7X301_9AMPH</name>
<feature type="domain" description="UGGT thioredoxin-like" evidence="1">
    <location>
        <begin position="44"/>
        <end position="172"/>
    </location>
</feature>
<dbReference type="Pfam" id="PF18402">
    <property type="entry name" value="Thioredoxin_14"/>
    <property type="match status" value="1"/>
</dbReference>
<dbReference type="GO" id="GO:0003980">
    <property type="term" value="F:UDP-glucose:glycoprotein glucosyltransferase activity"/>
    <property type="evidence" value="ECO:0007669"/>
    <property type="project" value="InterPro"/>
</dbReference>
<dbReference type="AlphaFoldDB" id="A0A6P7X301"/>
<gene>
    <name evidence="5" type="primary">LOC115459199</name>
</gene>
<dbReference type="InterPro" id="IPR040692">
    <property type="entry name" value="UGGT_TRXL_3"/>
</dbReference>
<dbReference type="InterPro" id="IPR009448">
    <property type="entry name" value="UDP-g_GGtrans"/>
</dbReference>
<feature type="non-terminal residue" evidence="5">
    <location>
        <position position="1"/>
    </location>
</feature>
<dbReference type="GO" id="GO:0036503">
    <property type="term" value="P:ERAD pathway"/>
    <property type="evidence" value="ECO:0007669"/>
    <property type="project" value="TreeGrafter"/>
</dbReference>
<dbReference type="RefSeq" id="XP_030044920.1">
    <property type="nucleotide sequence ID" value="XM_030189060.1"/>
</dbReference>
<evidence type="ECO:0000313" key="5">
    <source>
        <dbReference type="RefSeq" id="XP_030044920.1"/>
    </source>
</evidence>
<dbReference type="Pfam" id="PF18401">
    <property type="entry name" value="Thioredoxin_13"/>
    <property type="match status" value="1"/>
</dbReference>
<dbReference type="InterPro" id="IPR040525">
    <property type="entry name" value="UGGT_TRXL_4"/>
</dbReference>
<dbReference type="Pfam" id="PF18403">
    <property type="entry name" value="Thioredoxin_15"/>
    <property type="match status" value="1"/>
</dbReference>
<sequence>SNATSMTEDDAPDEVQGFLFGKLKEIHPDLEDNLKEFRKHLIESTNDMVPLKVWELQDLSFQAASRIVSSPVYDALNILRDISQNFPIKARSLTKIALNQDMRKEIKENQKHFAETLGIQPGDASLYINGLHIDLETDNLFSITETLKMEGKMIDGLHNLGIEDADLSKFIRLQVHPVDDSYALDIRHASVIWANNIELDPMYSSWPFSCQELLRPAFPGVVRQIKRNFFNLVIFIDPAQEEAVDFVKLAELFYRHHVPLRIGFVFVFNTEEVDENEDAGAALWRAFNYIAEESDTTQAFISMTSMYNKVKDGEVLTVDHVTTVLRNEFPRADIEAILGVDSEYDKKRQMGTTFYKKTGLGPLPQALFNGVPFSSEEMDAEELETNILQKIMDATSILQRAVFMGLLNDHMDVTDFLMDQPSVVSRINPTILGTERKHLNFVSKGASVHVNEFSTFSYLDSQDKTAVIVDNMNYLRKKDEDVIYAVTIWIIADFDKASGRQLLSNAVKHMKTSSNARLGVIHNPTEEVTEDNTAVSRAILAAFLTQRNTHLRSILSKLLKEDTAKALSSGVKIKEFFVPVMLLKRT</sequence>
<feature type="non-terminal residue" evidence="5">
    <location>
        <position position="586"/>
    </location>
</feature>
<feature type="domain" description="UGGT thioredoxin-like" evidence="2">
    <location>
        <begin position="185"/>
        <end position="431"/>
    </location>
</feature>
<evidence type="ECO:0000259" key="2">
    <source>
        <dbReference type="Pfam" id="PF18402"/>
    </source>
</evidence>
<dbReference type="PANTHER" id="PTHR11226">
    <property type="entry name" value="UDP-GLUCOSE GLYCOPROTEIN:GLUCOSYLTRANSFERASE"/>
    <property type="match status" value="1"/>
</dbReference>
<reference evidence="5" key="1">
    <citation type="submission" date="2025-08" db="UniProtKB">
        <authorList>
            <consortium name="RefSeq"/>
        </authorList>
    </citation>
    <scope>IDENTIFICATION</scope>
</reference>
<dbReference type="GO" id="GO:0018279">
    <property type="term" value="P:protein N-linked glycosylation via asparagine"/>
    <property type="evidence" value="ECO:0007669"/>
    <property type="project" value="TreeGrafter"/>
</dbReference>
<evidence type="ECO:0000313" key="4">
    <source>
        <dbReference type="Proteomes" id="UP000515156"/>
    </source>
</evidence>